<feature type="compositionally biased region" description="Basic and acidic residues" evidence="13">
    <location>
        <begin position="1136"/>
        <end position="1145"/>
    </location>
</feature>
<dbReference type="EMBL" id="KQ086077">
    <property type="protein sequence ID" value="KLO08780.1"/>
    <property type="molecule type" value="Genomic_DNA"/>
</dbReference>
<feature type="compositionally biased region" description="Basic and acidic residues" evidence="13">
    <location>
        <begin position="670"/>
        <end position="679"/>
    </location>
</feature>
<dbReference type="STRING" id="27342.A0A0H2RA86"/>
<feature type="compositionally biased region" description="Polar residues" evidence="13">
    <location>
        <begin position="637"/>
        <end position="647"/>
    </location>
</feature>
<dbReference type="PROSITE" id="PS00841">
    <property type="entry name" value="XPG_1"/>
    <property type="match status" value="1"/>
</dbReference>
<dbReference type="GO" id="GO:0048256">
    <property type="term" value="F:flap endonuclease activity"/>
    <property type="evidence" value="ECO:0007669"/>
    <property type="project" value="UniProtKB-ARBA"/>
</dbReference>
<dbReference type="InterPro" id="IPR006086">
    <property type="entry name" value="XPG-I_dom"/>
</dbReference>
<evidence type="ECO:0000313" key="16">
    <source>
        <dbReference type="EMBL" id="KLO08780.1"/>
    </source>
</evidence>
<feature type="compositionally biased region" description="Basic and acidic residues" evidence="13">
    <location>
        <begin position="1006"/>
        <end position="1018"/>
    </location>
</feature>
<dbReference type="SMART" id="SM00485">
    <property type="entry name" value="XPGN"/>
    <property type="match status" value="1"/>
</dbReference>
<feature type="compositionally biased region" description="Low complexity" evidence="13">
    <location>
        <begin position="1029"/>
        <end position="1038"/>
    </location>
</feature>
<keyword evidence="11" id="KW-0539">Nucleus</keyword>
<evidence type="ECO:0000256" key="1">
    <source>
        <dbReference type="ARBA" id="ARBA00001946"/>
    </source>
</evidence>
<feature type="compositionally biased region" description="Basic and acidic residues" evidence="13">
    <location>
        <begin position="436"/>
        <end position="445"/>
    </location>
</feature>
<dbReference type="PROSITE" id="PS50330">
    <property type="entry name" value="UIM"/>
    <property type="match status" value="1"/>
</dbReference>
<evidence type="ECO:0000256" key="6">
    <source>
        <dbReference type="ARBA" id="ARBA00022759"/>
    </source>
</evidence>
<name>A0A0H2RA86_9AGAM</name>
<evidence type="ECO:0000256" key="5">
    <source>
        <dbReference type="ARBA" id="ARBA00022723"/>
    </source>
</evidence>
<feature type="domain" description="XPG N-terminal" evidence="15">
    <location>
        <begin position="1"/>
        <end position="80"/>
    </location>
</feature>
<feature type="compositionally biased region" description="Polar residues" evidence="13">
    <location>
        <begin position="1153"/>
        <end position="1172"/>
    </location>
</feature>
<feature type="region of interest" description="Disordered" evidence="13">
    <location>
        <begin position="510"/>
        <end position="679"/>
    </location>
</feature>
<dbReference type="InterPro" id="IPR008918">
    <property type="entry name" value="HhH2"/>
</dbReference>
<keyword evidence="7" id="KW-0227">DNA damage</keyword>
<dbReference type="InParanoid" id="A0A0H2RA86"/>
<evidence type="ECO:0000256" key="7">
    <source>
        <dbReference type="ARBA" id="ARBA00022763"/>
    </source>
</evidence>
<feature type="compositionally biased region" description="Low complexity" evidence="13">
    <location>
        <begin position="446"/>
        <end position="455"/>
    </location>
</feature>
<dbReference type="SUPFAM" id="SSF47807">
    <property type="entry name" value="5' to 3' exonuclease, C-terminal subdomain"/>
    <property type="match status" value="1"/>
</dbReference>
<dbReference type="GO" id="GO:0003697">
    <property type="term" value="F:single-stranded DNA binding"/>
    <property type="evidence" value="ECO:0007669"/>
    <property type="project" value="InterPro"/>
</dbReference>
<sequence length="1178" mass="130944">LENMEGKSMAIDSSIWIYQFQATMRDKDGRVLVNAHLVGFLRRICKLLFYGIRPVFVFDGGAPALKRMTISERKKKKLGAAESHHKLAERLLAAQMRREAVNQAQKCAAKGKQREEQVIIDEDTVYLEDLTGPAVPRTPSKEKKDVDTPPSTEKKKNKWRDYDPYKLPDVDMEAAVAKASRASAPDPRLATEDELQAFIDQMRPEDLDVTSPAFRELPTEVQYEIIGDLRLKSRQTSHKRLEAMLKQSKSALDFSRAQILNLKQRNELTQQLLSTTDSMGQAHLTIPVRIAAERNREYVLVKNEGAEGGWILGIRDDGTAEKPIEIDQDERITSDVESDDDMEEISIPPGASADPELREYQREMALQGVSKRQAQAASKGRRKKPEKTKPAKQKPLFIPEEGLLVDDAQTSEEDMDEDLALATAMQASMEDQEEADLQRALEESSKSVSISRPKPISSISTAVNRVESLSSTTSEDDFYATPSRLNTQLKFANTTLALASVKKTTTPAIFSNPTLLTSSPPREPSVPPENTIDSDNDMEEIEVVSTPLKAPAAPRPADANSRSDEELDITPETNNPILPPFEAGASYVDVTPGAERTSRMQQVHFVHDDDVHDEPSPNVNVSEPIEETIPVDDRVSPSPQNELTQSMLVDEPPSDDEIEWSRSPSPANKELPEEKAAENEEHFDAAAEMDPHEEEGEFARFVSQVKGKDLDTVRREIDEEIRTLNSQRKAAMRDSEDVNQAMVAQIMTMLRLFGIPYITAPMEAEAQCAELVSLGLVDGIITDDSDVFLFGGLRVFKNMFNQSKTVECFLLADLARELGLDRDKLVRLAYLLGSDYVEGLAGVGPVVAMELLAEFPGEDGLYKFKDWWLKVQSGRDKELESGTKFRNRFKKRFKELYLAADWPNSAVRDAYYHPVVDSSDEPFKWGSPDLDGLRYFLKDELSWNQEKVDDLLLPIIQKMNKRSQENAMNRQGTLNDFVDIAGGSGTTLEPRKRQAYTSKRLQELVSAHRQEQKRKAAAADDDASDDDVQNAAANSSSSKKGPVKRARKRKSPNLKNGEAIAGGEASELPDVENHSGTGQVPRSSKAKRGSGSRGRGRGRGGKARGGSRSQTGASRKTVDSNSSEDEFVPPSTDAAPTREIKLRERPKPRKRSSINNNSVKESAPQESNSDSGSDFVDT</sequence>
<feature type="non-terminal residue" evidence="16">
    <location>
        <position position="1"/>
    </location>
</feature>
<dbReference type="PROSITE" id="PS00842">
    <property type="entry name" value="XPG_2"/>
    <property type="match status" value="1"/>
</dbReference>
<dbReference type="PANTHER" id="PTHR16171">
    <property type="entry name" value="DNA REPAIR PROTEIN COMPLEMENTING XP-G CELLS-RELATED"/>
    <property type="match status" value="1"/>
</dbReference>
<dbReference type="Pfam" id="PF00867">
    <property type="entry name" value="XPG_I"/>
    <property type="match status" value="1"/>
</dbReference>
<evidence type="ECO:0000256" key="12">
    <source>
        <dbReference type="ARBA" id="ARBA00038112"/>
    </source>
</evidence>
<keyword evidence="4" id="KW-0540">Nuclease</keyword>
<accession>A0A0H2RA86</accession>
<dbReference type="GO" id="GO:0046872">
    <property type="term" value="F:metal ion binding"/>
    <property type="evidence" value="ECO:0007669"/>
    <property type="project" value="UniProtKB-KW"/>
</dbReference>
<evidence type="ECO:0000256" key="4">
    <source>
        <dbReference type="ARBA" id="ARBA00022722"/>
    </source>
</evidence>
<evidence type="ECO:0000256" key="9">
    <source>
        <dbReference type="ARBA" id="ARBA00022842"/>
    </source>
</evidence>
<dbReference type="PANTHER" id="PTHR16171:SF7">
    <property type="entry name" value="DNA REPAIR PROTEIN RAD2"/>
    <property type="match status" value="1"/>
</dbReference>
<dbReference type="SUPFAM" id="SSF88723">
    <property type="entry name" value="PIN domain-like"/>
    <property type="match status" value="1"/>
</dbReference>
<keyword evidence="6" id="KW-0255">Endonuclease</keyword>
<keyword evidence="8" id="KW-0378">Hydrolase</keyword>
<proteinExistence type="inferred from homology"/>
<dbReference type="InterPro" id="IPR006084">
    <property type="entry name" value="XPG/Rad2"/>
</dbReference>
<dbReference type="InterPro" id="IPR019974">
    <property type="entry name" value="XPG_CS"/>
</dbReference>
<keyword evidence="10" id="KW-0234">DNA repair</keyword>
<dbReference type="InterPro" id="IPR001044">
    <property type="entry name" value="XPG/Rad2_eukaryotes"/>
</dbReference>
<evidence type="ECO:0000256" key="3">
    <source>
        <dbReference type="ARBA" id="ARBA00005283"/>
    </source>
</evidence>
<dbReference type="AlphaFoldDB" id="A0A0H2RA86"/>
<dbReference type="Gene3D" id="1.10.150.20">
    <property type="entry name" value="5' to 3' exonuclease, C-terminal subdomain"/>
    <property type="match status" value="1"/>
</dbReference>
<comment type="cofactor">
    <cofactor evidence="1">
        <name>Mg(2+)</name>
        <dbReference type="ChEBI" id="CHEBI:18420"/>
    </cofactor>
</comment>
<dbReference type="OrthoDB" id="31113at2759"/>
<evidence type="ECO:0000313" key="17">
    <source>
        <dbReference type="Proteomes" id="UP000053477"/>
    </source>
</evidence>
<dbReference type="Proteomes" id="UP000053477">
    <property type="component" value="Unassembled WGS sequence"/>
</dbReference>
<keyword evidence="5" id="KW-0479">Metal-binding</keyword>
<feature type="compositionally biased region" description="Acidic residues" evidence="13">
    <location>
        <begin position="1019"/>
        <end position="1028"/>
    </location>
</feature>
<reference evidence="16 17" key="1">
    <citation type="submission" date="2015-04" db="EMBL/GenBank/DDBJ databases">
        <title>Complete genome sequence of Schizopora paradoxa KUC8140, a cosmopolitan wood degrader in East Asia.</title>
        <authorList>
            <consortium name="DOE Joint Genome Institute"/>
            <person name="Min B."/>
            <person name="Park H."/>
            <person name="Jang Y."/>
            <person name="Kim J.-J."/>
            <person name="Kim K.H."/>
            <person name="Pangilinan J."/>
            <person name="Lipzen A."/>
            <person name="Riley R."/>
            <person name="Grigoriev I.V."/>
            <person name="Spatafora J.W."/>
            <person name="Choi I.-G."/>
        </authorList>
    </citation>
    <scope>NUCLEOTIDE SEQUENCE [LARGE SCALE GENOMIC DNA]</scope>
    <source>
        <strain evidence="16 17">KUC8140</strain>
    </source>
</reference>
<organism evidence="16 17">
    <name type="scientific">Schizopora paradoxa</name>
    <dbReference type="NCBI Taxonomy" id="27342"/>
    <lineage>
        <taxon>Eukaryota</taxon>
        <taxon>Fungi</taxon>
        <taxon>Dikarya</taxon>
        <taxon>Basidiomycota</taxon>
        <taxon>Agaricomycotina</taxon>
        <taxon>Agaricomycetes</taxon>
        <taxon>Hymenochaetales</taxon>
        <taxon>Schizoporaceae</taxon>
        <taxon>Schizopora</taxon>
    </lineage>
</organism>
<dbReference type="InterPro" id="IPR029060">
    <property type="entry name" value="PIN-like_dom_sf"/>
</dbReference>
<dbReference type="Pfam" id="PF00752">
    <property type="entry name" value="XPG_N"/>
    <property type="match status" value="1"/>
</dbReference>
<protein>
    <submittedName>
        <fullName evidence="16">PIN domain-like protein</fullName>
    </submittedName>
</protein>
<dbReference type="SMART" id="SM00484">
    <property type="entry name" value="XPGI"/>
    <property type="match status" value="1"/>
</dbReference>
<feature type="region of interest" description="Disordered" evidence="13">
    <location>
        <begin position="1006"/>
        <end position="1178"/>
    </location>
</feature>
<comment type="similarity">
    <text evidence="12">Belongs to the XPG/RAD2 endonuclease family. GEN subfamily.</text>
</comment>
<dbReference type="FunFam" id="1.10.150.20:FF:000030">
    <property type="entry name" value="Flap endonuclease GEN-like 1"/>
    <property type="match status" value="1"/>
</dbReference>
<feature type="compositionally biased region" description="Basic residues" evidence="13">
    <location>
        <begin position="379"/>
        <end position="392"/>
    </location>
</feature>
<keyword evidence="9" id="KW-0460">Magnesium</keyword>
<feature type="compositionally biased region" description="Acidic residues" evidence="13">
    <location>
        <begin position="532"/>
        <end position="542"/>
    </location>
</feature>
<gene>
    <name evidence="16" type="ORF">SCHPADRAFT_834870</name>
</gene>
<feature type="compositionally biased region" description="Basic residues" evidence="13">
    <location>
        <begin position="1084"/>
        <end position="1102"/>
    </location>
</feature>
<comment type="similarity">
    <text evidence="3">Belongs to the XPG/RAD2 endonuclease family. XPG subfamily.</text>
</comment>
<dbReference type="CDD" id="cd09868">
    <property type="entry name" value="PIN_XPG_RAD2"/>
    <property type="match status" value="2"/>
</dbReference>
<dbReference type="GO" id="GO:0005634">
    <property type="term" value="C:nucleus"/>
    <property type="evidence" value="ECO:0007669"/>
    <property type="project" value="UniProtKB-SubCell"/>
</dbReference>
<evidence type="ECO:0000256" key="11">
    <source>
        <dbReference type="ARBA" id="ARBA00023242"/>
    </source>
</evidence>
<evidence type="ECO:0000259" key="14">
    <source>
        <dbReference type="SMART" id="SM00484"/>
    </source>
</evidence>
<evidence type="ECO:0000256" key="13">
    <source>
        <dbReference type="SAM" id="MobiDB-lite"/>
    </source>
</evidence>
<dbReference type="InterPro" id="IPR036279">
    <property type="entry name" value="5-3_exonuclease_C_sf"/>
</dbReference>
<dbReference type="Gene3D" id="3.40.50.1010">
    <property type="entry name" value="5'-nuclease"/>
    <property type="match status" value="2"/>
</dbReference>
<dbReference type="InterPro" id="IPR006085">
    <property type="entry name" value="XPG_DNA_repair_N"/>
</dbReference>
<feature type="compositionally biased region" description="Basic and acidic residues" evidence="13">
    <location>
        <begin position="605"/>
        <end position="615"/>
    </location>
</feature>
<keyword evidence="17" id="KW-1185">Reference proteome</keyword>
<evidence type="ECO:0000256" key="8">
    <source>
        <dbReference type="ARBA" id="ARBA00022801"/>
    </source>
</evidence>
<dbReference type="GO" id="GO:0006289">
    <property type="term" value="P:nucleotide-excision repair"/>
    <property type="evidence" value="ECO:0007669"/>
    <property type="project" value="InterPro"/>
</dbReference>
<dbReference type="CDD" id="cd09904">
    <property type="entry name" value="H3TH_XPG"/>
    <property type="match status" value="1"/>
</dbReference>
<feature type="compositionally biased region" description="Basic residues" evidence="13">
    <location>
        <begin position="1041"/>
        <end position="1052"/>
    </location>
</feature>
<evidence type="ECO:0000256" key="10">
    <source>
        <dbReference type="ARBA" id="ARBA00023204"/>
    </source>
</evidence>
<feature type="region of interest" description="Disordered" evidence="13">
    <location>
        <begin position="130"/>
        <end position="162"/>
    </location>
</feature>
<dbReference type="InterPro" id="IPR003903">
    <property type="entry name" value="UIM_dom"/>
</dbReference>
<dbReference type="FunCoup" id="A0A0H2RA86">
    <property type="interactions" value="413"/>
</dbReference>
<evidence type="ECO:0000259" key="15">
    <source>
        <dbReference type="SMART" id="SM00485"/>
    </source>
</evidence>
<evidence type="ECO:0000256" key="2">
    <source>
        <dbReference type="ARBA" id="ARBA00004123"/>
    </source>
</evidence>
<feature type="region of interest" description="Disordered" evidence="13">
    <location>
        <begin position="327"/>
        <end position="403"/>
    </location>
</feature>
<dbReference type="SMART" id="SM00279">
    <property type="entry name" value="HhH2"/>
    <property type="match status" value="1"/>
</dbReference>
<dbReference type="PRINTS" id="PR00853">
    <property type="entry name" value="XPGRADSUPER"/>
</dbReference>
<feature type="domain" description="XPG-I" evidence="14">
    <location>
        <begin position="751"/>
        <end position="820"/>
    </location>
</feature>
<feature type="region of interest" description="Disordered" evidence="13">
    <location>
        <begin position="428"/>
        <end position="455"/>
    </location>
</feature>
<dbReference type="PRINTS" id="PR00066">
    <property type="entry name" value="XRODRMPGMNTG"/>
</dbReference>
<comment type="subcellular location">
    <subcellularLocation>
        <location evidence="2">Nucleus</location>
    </subcellularLocation>
</comment>